<dbReference type="GO" id="GO:0008408">
    <property type="term" value="F:3'-5' exonuclease activity"/>
    <property type="evidence" value="ECO:0007669"/>
    <property type="project" value="InterPro"/>
</dbReference>
<dbReference type="PANTHER" id="PTHR30337:SF0">
    <property type="entry name" value="NUCLEASE SBCCD SUBUNIT D"/>
    <property type="match status" value="1"/>
</dbReference>
<dbReference type="GO" id="GO:0004519">
    <property type="term" value="F:endonuclease activity"/>
    <property type="evidence" value="ECO:0007669"/>
    <property type="project" value="UniProtKB-KW"/>
</dbReference>
<dbReference type="InterPro" id="IPR004843">
    <property type="entry name" value="Calcineurin-like_PHP"/>
</dbReference>
<dbReference type="InterPro" id="IPR050535">
    <property type="entry name" value="DNA_Repair-Maintenance_Comp"/>
</dbReference>
<dbReference type="SUPFAM" id="SSF56300">
    <property type="entry name" value="Metallo-dependent phosphatases"/>
    <property type="match status" value="1"/>
</dbReference>
<keyword evidence="6 7" id="KW-0269">Exonuclease</keyword>
<reference evidence="10 11" key="1">
    <citation type="submission" date="2018-11" db="EMBL/GenBank/DDBJ databases">
        <title>Deinococcus shelandsis sp. nov., isolated from South Shetland Islands soil of Antarctica.</title>
        <authorList>
            <person name="Tian J."/>
        </authorList>
    </citation>
    <scope>NUCLEOTIDE SEQUENCE [LARGE SCALE GENOMIC DNA]</scope>
    <source>
        <strain evidence="10 11">S14-83T</strain>
        <plasmid evidence="10 11">unnamed3</plasmid>
    </source>
</reference>
<geneLocation type="plasmid" evidence="10 11">
    <name>unnamed3</name>
</geneLocation>
<evidence type="ECO:0000256" key="3">
    <source>
        <dbReference type="ARBA" id="ARBA00013365"/>
    </source>
</evidence>
<dbReference type="CDD" id="cd00840">
    <property type="entry name" value="MPP_Mre11_N"/>
    <property type="match status" value="1"/>
</dbReference>
<dbReference type="Pfam" id="PF12320">
    <property type="entry name" value="SbcD_C"/>
    <property type="match status" value="1"/>
</dbReference>
<dbReference type="OrthoDB" id="9773856at2"/>
<dbReference type="InterPro" id="IPR026843">
    <property type="entry name" value="SbcD_C"/>
</dbReference>
<accession>A0A3G8YRN0</accession>
<dbReference type="AlphaFoldDB" id="A0A3G8YRN0"/>
<dbReference type="KEGG" id="dph:EHF33_19980"/>
<protein>
    <recommendedName>
        <fullName evidence="3 7">Nuclease SbcCD subunit D</fullName>
    </recommendedName>
</protein>
<dbReference type="Gene3D" id="3.60.21.10">
    <property type="match status" value="1"/>
</dbReference>
<keyword evidence="4 7" id="KW-0540">Nuclease</keyword>
<dbReference type="GO" id="GO:0006310">
    <property type="term" value="P:DNA recombination"/>
    <property type="evidence" value="ECO:0007669"/>
    <property type="project" value="UniProtKB-KW"/>
</dbReference>
<gene>
    <name evidence="7" type="primary">sbcD</name>
    <name evidence="10" type="ORF">EHF33_19980</name>
</gene>
<dbReference type="InterPro" id="IPR004593">
    <property type="entry name" value="SbcD"/>
</dbReference>
<keyword evidence="7" id="KW-0255">Endonuclease</keyword>
<comment type="similarity">
    <text evidence="1 7">Belongs to the SbcD family.</text>
</comment>
<keyword evidence="7" id="KW-0233">DNA recombination</keyword>
<evidence type="ECO:0000256" key="7">
    <source>
        <dbReference type="RuleBase" id="RU363069"/>
    </source>
</evidence>
<evidence type="ECO:0000256" key="5">
    <source>
        <dbReference type="ARBA" id="ARBA00022801"/>
    </source>
</evidence>
<dbReference type="NCBIfam" id="TIGR00619">
    <property type="entry name" value="sbcd"/>
    <property type="match status" value="1"/>
</dbReference>
<dbReference type="EMBL" id="CP034187">
    <property type="protein sequence ID" value="AZI45194.1"/>
    <property type="molecule type" value="Genomic_DNA"/>
</dbReference>
<dbReference type="InterPro" id="IPR029052">
    <property type="entry name" value="Metallo-depent_PP-like"/>
</dbReference>
<feature type="domain" description="Nuclease SbcCD subunit D C-terminal" evidence="9">
    <location>
        <begin position="267"/>
        <end position="358"/>
    </location>
</feature>
<evidence type="ECO:0000256" key="2">
    <source>
        <dbReference type="ARBA" id="ARBA00011322"/>
    </source>
</evidence>
<dbReference type="Proteomes" id="UP000276417">
    <property type="component" value="Plasmid unnamed3"/>
</dbReference>
<comment type="subunit">
    <text evidence="2 7">Heterodimer of SbcC and SbcD.</text>
</comment>
<evidence type="ECO:0000259" key="9">
    <source>
        <dbReference type="Pfam" id="PF12320"/>
    </source>
</evidence>
<evidence type="ECO:0000313" key="10">
    <source>
        <dbReference type="EMBL" id="AZI45194.1"/>
    </source>
</evidence>
<evidence type="ECO:0000259" key="8">
    <source>
        <dbReference type="Pfam" id="PF00149"/>
    </source>
</evidence>
<name>A0A3G8YRN0_9DEIO</name>
<keyword evidence="10" id="KW-0614">Plasmid</keyword>
<evidence type="ECO:0000256" key="4">
    <source>
        <dbReference type="ARBA" id="ARBA00022722"/>
    </source>
</evidence>
<feature type="domain" description="Calcineurin-like phosphoesterase" evidence="8">
    <location>
        <begin position="1"/>
        <end position="218"/>
    </location>
</feature>
<dbReference type="GO" id="GO:0006260">
    <property type="term" value="P:DNA replication"/>
    <property type="evidence" value="ECO:0007669"/>
    <property type="project" value="UniProtKB-KW"/>
</dbReference>
<keyword evidence="7" id="KW-0235">DNA replication</keyword>
<proteinExistence type="inferred from homology"/>
<keyword evidence="5 7" id="KW-0378">Hydrolase</keyword>
<sequence length="388" mass="43419">MRFIHTADWHLGRVFGGQSLIQDQEFVLREFVELVRESKPDAVLISGDIYDRAVPPAAAVELYDQVLSQLIDLRVPVVAIAGNHDGPQRLAFGRQLMSQADYHIAGLPQEEISVVTLHDQHGPVHFHALPYAEPVVVRSLFKQPSISTHQEAMSACLASSVKRMATGGRHVLLAHAFVQGGSETPDSERPLSVGGADRVNASLFENFAYVALGHLHQPHAAGRPQIRYSGSLLKYSFAEEHHVKGVELIELTATGAVQREQIALHPRRDVRSIRVSLEELETQPYSLANREDYLQVILTDSANLMAPINRVREFFPNTLELVIEERLPNSPSNLSAPSFAEKSDIPQPIQMIEAFFEQRFGNSLTQPQYQKIQQILNDLRLQEQEIML</sequence>
<keyword evidence="11" id="KW-1185">Reference proteome</keyword>
<evidence type="ECO:0000256" key="1">
    <source>
        <dbReference type="ARBA" id="ARBA00010555"/>
    </source>
</evidence>
<dbReference type="PANTHER" id="PTHR30337">
    <property type="entry name" value="COMPONENT OF ATP-DEPENDENT DSDNA EXONUCLEASE"/>
    <property type="match status" value="1"/>
</dbReference>
<organism evidence="10 11">
    <name type="scientific">Deinococcus psychrotolerans</name>
    <dbReference type="NCBI Taxonomy" id="2489213"/>
    <lineage>
        <taxon>Bacteria</taxon>
        <taxon>Thermotogati</taxon>
        <taxon>Deinococcota</taxon>
        <taxon>Deinococci</taxon>
        <taxon>Deinococcales</taxon>
        <taxon>Deinococcaceae</taxon>
        <taxon>Deinococcus</taxon>
    </lineage>
</organism>
<comment type="function">
    <text evidence="7">SbcCD cleaves DNA hairpin structures. These structures can inhibit DNA replication and are intermediates in certain DNA recombination reactions. The complex acts as a 3'-&gt;5' double strand exonuclease that can open hairpins. It also has a 5' single-strand endonuclease activity.</text>
</comment>
<evidence type="ECO:0000313" key="11">
    <source>
        <dbReference type="Proteomes" id="UP000276417"/>
    </source>
</evidence>
<dbReference type="Pfam" id="PF00149">
    <property type="entry name" value="Metallophos"/>
    <property type="match status" value="1"/>
</dbReference>
<evidence type="ECO:0000256" key="6">
    <source>
        <dbReference type="ARBA" id="ARBA00022839"/>
    </source>
</evidence>
<dbReference type="RefSeq" id="WP_124875562.1">
    <property type="nucleotide sequence ID" value="NZ_CP034187.1"/>
</dbReference>
<dbReference type="InterPro" id="IPR041796">
    <property type="entry name" value="Mre11_N"/>
</dbReference>